<dbReference type="EMBL" id="JAEUBF010000550">
    <property type="protein sequence ID" value="KAH3677126.1"/>
    <property type="molecule type" value="Genomic_DNA"/>
</dbReference>
<name>A0A9P8PRW0_9ASCO</name>
<reference evidence="3" key="1">
    <citation type="journal article" date="2021" name="Open Biol.">
        <title>Shared evolutionary footprints suggest mitochondrial oxidative damage underlies multiple complex I losses in fungi.</title>
        <authorList>
            <person name="Schikora-Tamarit M.A."/>
            <person name="Marcet-Houben M."/>
            <person name="Nosek J."/>
            <person name="Gabaldon T."/>
        </authorList>
    </citation>
    <scope>NUCLEOTIDE SEQUENCE</scope>
    <source>
        <strain evidence="3">CBS6341</strain>
    </source>
</reference>
<dbReference type="InterPro" id="IPR004043">
    <property type="entry name" value="LCCL"/>
</dbReference>
<keyword evidence="1" id="KW-0472">Membrane</keyword>
<feature type="transmembrane region" description="Helical" evidence="1">
    <location>
        <begin position="417"/>
        <end position="439"/>
    </location>
</feature>
<feature type="domain" description="LCCL" evidence="2">
    <location>
        <begin position="157"/>
        <end position="263"/>
    </location>
</feature>
<feature type="transmembrane region" description="Helical" evidence="1">
    <location>
        <begin position="96"/>
        <end position="118"/>
    </location>
</feature>
<dbReference type="OrthoDB" id="441660at2759"/>
<gene>
    <name evidence="3" type="ORF">WICMUC_001881</name>
</gene>
<evidence type="ECO:0000259" key="2">
    <source>
        <dbReference type="Pfam" id="PF03815"/>
    </source>
</evidence>
<accession>A0A9P8PRW0</accession>
<feature type="transmembrane region" description="Helical" evidence="1">
    <location>
        <begin position="451"/>
        <end position="470"/>
    </location>
</feature>
<protein>
    <recommendedName>
        <fullName evidence="2">LCCL domain-containing protein</fullName>
    </recommendedName>
</protein>
<dbReference type="PANTHER" id="PTHR31331:SF1">
    <property type="entry name" value="CYSTEINE RICH SECRETORY PROTEIN LCCL DOMAIN CONTAINING 2"/>
    <property type="match status" value="1"/>
</dbReference>
<dbReference type="AlphaFoldDB" id="A0A9P8PRW0"/>
<feature type="transmembrane region" description="Helical" evidence="1">
    <location>
        <begin position="291"/>
        <end position="308"/>
    </location>
</feature>
<dbReference type="Proteomes" id="UP000769528">
    <property type="component" value="Unassembled WGS sequence"/>
</dbReference>
<dbReference type="SUPFAM" id="SSF69848">
    <property type="entry name" value="LCCL domain"/>
    <property type="match status" value="1"/>
</dbReference>
<evidence type="ECO:0000313" key="3">
    <source>
        <dbReference type="EMBL" id="KAH3677126.1"/>
    </source>
</evidence>
<proteinExistence type="predicted"/>
<dbReference type="InterPro" id="IPR051957">
    <property type="entry name" value="CRISP-LCCL_domain"/>
</dbReference>
<keyword evidence="4" id="KW-1185">Reference proteome</keyword>
<dbReference type="Gene3D" id="2.170.130.20">
    <property type="entry name" value="LCCL-like domain"/>
    <property type="match status" value="1"/>
</dbReference>
<feature type="transmembrane region" description="Helical" evidence="1">
    <location>
        <begin position="346"/>
        <end position="365"/>
    </location>
</feature>
<comment type="caution">
    <text evidence="3">The sequence shown here is derived from an EMBL/GenBank/DDBJ whole genome shotgun (WGS) entry which is preliminary data.</text>
</comment>
<dbReference type="PANTHER" id="PTHR31331">
    <property type="entry name" value="LCCL DOMAIN PROTEIN (AFU_ORTHOLOGUE AFUA_5G08630)"/>
    <property type="match status" value="1"/>
</dbReference>
<feature type="transmembrane region" description="Helical" evidence="1">
    <location>
        <begin position="385"/>
        <end position="405"/>
    </location>
</feature>
<organism evidence="3 4">
    <name type="scientific">Wickerhamomyces mucosus</name>
    <dbReference type="NCBI Taxonomy" id="1378264"/>
    <lineage>
        <taxon>Eukaryota</taxon>
        <taxon>Fungi</taxon>
        <taxon>Dikarya</taxon>
        <taxon>Ascomycota</taxon>
        <taxon>Saccharomycotina</taxon>
        <taxon>Saccharomycetes</taxon>
        <taxon>Phaffomycetales</taxon>
        <taxon>Wickerhamomycetaceae</taxon>
        <taxon>Wickerhamomyces</taxon>
    </lineage>
</organism>
<dbReference type="InterPro" id="IPR036609">
    <property type="entry name" value="LCCL_sf"/>
</dbReference>
<keyword evidence="1" id="KW-1133">Transmembrane helix</keyword>
<evidence type="ECO:0000313" key="4">
    <source>
        <dbReference type="Proteomes" id="UP000769528"/>
    </source>
</evidence>
<sequence>MPAIDLESAGKNSEIVELTSYEDGESTVRSRYSSPDQINNRRVIYSSSKFISLLQRIWDGPQIARDDPPKISNPKLKRLEQYPQVFKQLVPRKLRLLLLLGYMAIWYSIIYFLLAPVFSHGPLINGQGANVISLSCSGDGFFWKGKNEKCGLNGEECTSLDDGDIIIKCPALCDRGWVYSATPVGNKLVKYIPYVIGGGYKRKKSHENDDELTLPYRSDSFPCTSAVHGGALSPFFGGCVKLSFQGPQISFKSQSAFSGSSYSIEFPSFFPSSYIFKRLPNGLSRCYDPRLIILCINFLFGIPVIYLANGSFGYWITLLVGFWTIMLTLDPPIIVDANDRTEVARLFSIGFERLLPLSFVLYVIWETTVKKTFSEPTSSLAKMFVWYPLFWIGAANNITFDRLPIDRLTPHDIKEQPGALLAITGVLVIITFFSLIQGYQIWRSGRAQRYIKLYGVVFVVLNILAFLPGLQLRIHHYILGILLVFGTATKGISAFLLQGVLVGLTLSGVARWDFASIVETHVSLMRGEAGSSSKPPTNLSFTQGYLTWDPMQNENYPKELDGFSLLVNDVETYIGNATYVDVEELISNHKTLKHMVEKALDANSYKDIELFIRLAKGSSGADRLRSDYTRAGVLRWPSGEWTDPGPGVT</sequence>
<dbReference type="Pfam" id="PF03815">
    <property type="entry name" value="LCCL"/>
    <property type="match status" value="1"/>
</dbReference>
<feature type="transmembrane region" description="Helical" evidence="1">
    <location>
        <begin position="314"/>
        <end position="334"/>
    </location>
</feature>
<reference evidence="3" key="2">
    <citation type="submission" date="2021-01" db="EMBL/GenBank/DDBJ databases">
        <authorList>
            <person name="Schikora-Tamarit M.A."/>
        </authorList>
    </citation>
    <scope>NUCLEOTIDE SEQUENCE</scope>
    <source>
        <strain evidence="3">CBS6341</strain>
    </source>
</reference>
<evidence type="ECO:0000256" key="1">
    <source>
        <dbReference type="SAM" id="Phobius"/>
    </source>
</evidence>
<keyword evidence="1" id="KW-0812">Transmembrane</keyword>
<feature type="transmembrane region" description="Helical" evidence="1">
    <location>
        <begin position="477"/>
        <end position="497"/>
    </location>
</feature>